<reference evidence="9" key="1">
    <citation type="submission" date="2016-10" db="EMBL/GenBank/DDBJ databases">
        <authorList>
            <person name="Varghese N."/>
            <person name="Submissions S."/>
        </authorList>
    </citation>
    <scope>NUCLEOTIDE SEQUENCE [LARGE SCALE GENOMIC DNA]</scope>
    <source>
        <strain evidence="9">SP</strain>
    </source>
</reference>
<gene>
    <name evidence="5" type="primary">prmC</name>
    <name evidence="8" type="ORF">SAMN05421736_11343</name>
</gene>
<evidence type="ECO:0000259" key="6">
    <source>
        <dbReference type="Pfam" id="PF05175"/>
    </source>
</evidence>
<dbReference type="InterPro" id="IPR007848">
    <property type="entry name" value="Small_mtfrase_dom"/>
</dbReference>
<dbReference type="InterPro" id="IPR002052">
    <property type="entry name" value="DNA_methylase_N6_adenine_CS"/>
</dbReference>
<dbReference type="InterPro" id="IPR050320">
    <property type="entry name" value="N5-glutamine_MTase"/>
</dbReference>
<name>A0A1H3T583_9BACI</name>
<protein>
    <recommendedName>
        <fullName evidence="5">Release factor glutamine methyltransferase</fullName>
        <shortName evidence="5">RF MTase</shortName>
        <ecNumber evidence="5">2.1.1.297</ecNumber>
    </recommendedName>
    <alternativeName>
        <fullName evidence="5">N5-glutamine methyltransferase PrmC</fullName>
    </alternativeName>
    <alternativeName>
        <fullName evidence="5">Protein-(glutamine-N5) MTase PrmC</fullName>
    </alternativeName>
    <alternativeName>
        <fullName evidence="5">Protein-glutamine N-methyltransferase PrmC</fullName>
    </alternativeName>
</protein>
<dbReference type="AlphaFoldDB" id="A0A1H3T583"/>
<evidence type="ECO:0000313" key="8">
    <source>
        <dbReference type="EMBL" id="SDZ45200.1"/>
    </source>
</evidence>
<dbReference type="CDD" id="cd02440">
    <property type="entry name" value="AdoMet_MTases"/>
    <property type="match status" value="1"/>
</dbReference>
<dbReference type="Gene3D" id="1.10.8.10">
    <property type="entry name" value="DNA helicase RuvA subunit, C-terminal domain"/>
    <property type="match status" value="1"/>
</dbReference>
<feature type="domain" description="Methyltransferase small" evidence="6">
    <location>
        <begin position="141"/>
        <end position="220"/>
    </location>
</feature>
<evidence type="ECO:0000256" key="4">
    <source>
        <dbReference type="ARBA" id="ARBA00048391"/>
    </source>
</evidence>
<sequence length="308" mass="33855">MEKDRKWKVYEALRWASSFLTEYGYEANIAEILLMHHTGWAKSRLLSELQTILGNAQWRNFQQDVKTAASGVPVQHITGEEAFYGRQFSVNQHVLIPRPETEELVEEVLRHIASVLLPRKKAEAAKESKEKQVGETGTALELVDVGTGSGVIAITLSLELKAVAKVTALDISPEALATAKANADKLAAAVDFWQGDLLEPLIKRGKKIDAVISNPPYIPEGDRAIMKANVVDHEPSLALFAGKDGLGIYRQLIHQLPEVLHTPGFVAFEIGHLQGKAVSSLLQETLPHAKVEIKQDINGKDRIVTAIV</sequence>
<comment type="function">
    <text evidence="5">Methylates the class 1 translation termination release factors RF1/PrfA and RF2/PrfB on the glutamine residue of the universally conserved GGQ motif.</text>
</comment>
<dbReference type="InterPro" id="IPR019874">
    <property type="entry name" value="RF_methyltr_PrmC"/>
</dbReference>
<comment type="catalytic activity">
    <reaction evidence="4 5">
        <text>L-glutaminyl-[peptide chain release factor] + S-adenosyl-L-methionine = N(5)-methyl-L-glutaminyl-[peptide chain release factor] + S-adenosyl-L-homocysteine + H(+)</text>
        <dbReference type="Rhea" id="RHEA:42896"/>
        <dbReference type="Rhea" id="RHEA-COMP:10271"/>
        <dbReference type="Rhea" id="RHEA-COMP:10272"/>
        <dbReference type="ChEBI" id="CHEBI:15378"/>
        <dbReference type="ChEBI" id="CHEBI:30011"/>
        <dbReference type="ChEBI" id="CHEBI:57856"/>
        <dbReference type="ChEBI" id="CHEBI:59789"/>
        <dbReference type="ChEBI" id="CHEBI:61891"/>
        <dbReference type="EC" id="2.1.1.297"/>
    </reaction>
</comment>
<dbReference type="GO" id="GO:0032259">
    <property type="term" value="P:methylation"/>
    <property type="evidence" value="ECO:0007669"/>
    <property type="project" value="UniProtKB-KW"/>
</dbReference>
<organism evidence="8 9">
    <name type="scientific">Evansella caseinilytica</name>
    <dbReference type="NCBI Taxonomy" id="1503961"/>
    <lineage>
        <taxon>Bacteria</taxon>
        <taxon>Bacillati</taxon>
        <taxon>Bacillota</taxon>
        <taxon>Bacilli</taxon>
        <taxon>Bacillales</taxon>
        <taxon>Bacillaceae</taxon>
        <taxon>Evansella</taxon>
    </lineage>
</organism>
<dbReference type="Gene3D" id="3.40.50.150">
    <property type="entry name" value="Vaccinia Virus protein VP39"/>
    <property type="match status" value="1"/>
</dbReference>
<evidence type="ECO:0000259" key="7">
    <source>
        <dbReference type="Pfam" id="PF17827"/>
    </source>
</evidence>
<feature type="binding site" evidence="5">
    <location>
        <position position="170"/>
    </location>
    <ligand>
        <name>S-adenosyl-L-methionine</name>
        <dbReference type="ChEBI" id="CHEBI:59789"/>
    </ligand>
</feature>
<dbReference type="NCBIfam" id="TIGR00536">
    <property type="entry name" value="hemK_fam"/>
    <property type="match status" value="1"/>
</dbReference>
<evidence type="ECO:0000256" key="1">
    <source>
        <dbReference type="ARBA" id="ARBA00022603"/>
    </source>
</evidence>
<dbReference type="Pfam" id="PF05175">
    <property type="entry name" value="MTS"/>
    <property type="match status" value="1"/>
</dbReference>
<feature type="binding site" evidence="5">
    <location>
        <position position="214"/>
    </location>
    <ligand>
        <name>S-adenosyl-L-methionine</name>
        <dbReference type="ChEBI" id="CHEBI:59789"/>
    </ligand>
</feature>
<keyword evidence="2 5" id="KW-0808">Transferase</keyword>
<dbReference type="InterPro" id="IPR004556">
    <property type="entry name" value="HemK-like"/>
</dbReference>
<evidence type="ECO:0000256" key="2">
    <source>
        <dbReference type="ARBA" id="ARBA00022679"/>
    </source>
</evidence>
<comment type="caution">
    <text evidence="5">Lacks conserved residue(s) required for the propagation of feature annotation.</text>
</comment>
<dbReference type="EMBL" id="FNPI01000013">
    <property type="protein sequence ID" value="SDZ45200.1"/>
    <property type="molecule type" value="Genomic_DNA"/>
</dbReference>
<dbReference type="NCBIfam" id="TIGR03534">
    <property type="entry name" value="RF_mod_PrmC"/>
    <property type="match status" value="1"/>
</dbReference>
<dbReference type="HAMAP" id="MF_02126">
    <property type="entry name" value="RF_methyltr_PrmC"/>
    <property type="match status" value="1"/>
</dbReference>
<feature type="binding site" evidence="5">
    <location>
        <begin position="146"/>
        <end position="150"/>
    </location>
    <ligand>
        <name>S-adenosyl-L-methionine</name>
        <dbReference type="ChEBI" id="CHEBI:59789"/>
    </ligand>
</feature>
<dbReference type="EC" id="2.1.1.297" evidence="5"/>
<dbReference type="GO" id="GO:0003676">
    <property type="term" value="F:nucleic acid binding"/>
    <property type="evidence" value="ECO:0007669"/>
    <property type="project" value="InterPro"/>
</dbReference>
<dbReference type="InterPro" id="IPR040758">
    <property type="entry name" value="PrmC_N"/>
</dbReference>
<keyword evidence="9" id="KW-1185">Reference proteome</keyword>
<comment type="similarity">
    <text evidence="5">Belongs to the protein N5-glutamine methyltransferase family. PrmC subfamily.</text>
</comment>
<dbReference type="PANTHER" id="PTHR18895:SF74">
    <property type="entry name" value="MTRF1L RELEASE FACTOR GLUTAMINE METHYLTRANSFERASE"/>
    <property type="match status" value="1"/>
</dbReference>
<keyword evidence="1 5" id="KW-0489">Methyltransferase</keyword>
<dbReference type="InterPro" id="IPR029063">
    <property type="entry name" value="SAM-dependent_MTases_sf"/>
</dbReference>
<evidence type="ECO:0000256" key="3">
    <source>
        <dbReference type="ARBA" id="ARBA00022691"/>
    </source>
</evidence>
<dbReference type="PROSITE" id="PS00092">
    <property type="entry name" value="N6_MTASE"/>
    <property type="match status" value="1"/>
</dbReference>
<dbReference type="Proteomes" id="UP000198935">
    <property type="component" value="Unassembled WGS sequence"/>
</dbReference>
<accession>A0A1H3T583</accession>
<evidence type="ECO:0000313" key="9">
    <source>
        <dbReference type="Proteomes" id="UP000198935"/>
    </source>
</evidence>
<proteinExistence type="inferred from homology"/>
<dbReference type="GO" id="GO:0102559">
    <property type="term" value="F:peptide chain release factor N(5)-glutamine methyltransferase activity"/>
    <property type="evidence" value="ECO:0007669"/>
    <property type="project" value="UniProtKB-EC"/>
</dbReference>
<dbReference type="PANTHER" id="PTHR18895">
    <property type="entry name" value="HEMK METHYLTRANSFERASE"/>
    <property type="match status" value="1"/>
</dbReference>
<dbReference type="Pfam" id="PF17827">
    <property type="entry name" value="PrmC_N"/>
    <property type="match status" value="1"/>
</dbReference>
<dbReference type="SUPFAM" id="SSF53335">
    <property type="entry name" value="S-adenosyl-L-methionine-dependent methyltransferases"/>
    <property type="match status" value="1"/>
</dbReference>
<keyword evidence="3 5" id="KW-0949">S-adenosyl-L-methionine</keyword>
<feature type="binding site" evidence="5">
    <location>
        <begin position="214"/>
        <end position="217"/>
    </location>
    <ligand>
        <name>substrate</name>
    </ligand>
</feature>
<feature type="domain" description="Release factor glutamine methyltransferase N-terminal" evidence="7">
    <location>
        <begin position="11"/>
        <end position="79"/>
    </location>
</feature>
<dbReference type="OrthoDB" id="9800643at2"/>
<dbReference type="STRING" id="1503961.SAMN05421736_11343"/>
<evidence type="ECO:0000256" key="5">
    <source>
        <dbReference type="HAMAP-Rule" id="MF_02126"/>
    </source>
</evidence>